<evidence type="ECO:0000313" key="11">
    <source>
        <dbReference type="Proteomes" id="UP000824469"/>
    </source>
</evidence>
<gene>
    <name evidence="10" type="ORF">KI387_020740</name>
</gene>
<feature type="non-terminal residue" evidence="10">
    <location>
        <position position="228"/>
    </location>
</feature>
<dbReference type="Gene3D" id="3.40.470.10">
    <property type="entry name" value="Uracil-DNA glycosylase-like domain"/>
    <property type="match status" value="1"/>
</dbReference>
<dbReference type="GO" id="GO:0017065">
    <property type="term" value="F:single-strand selective uracil DNA N-glycosylase activity"/>
    <property type="evidence" value="ECO:0007669"/>
    <property type="project" value="InterPro"/>
</dbReference>
<keyword evidence="7" id="KW-0539">Nucleus</keyword>
<protein>
    <recommendedName>
        <fullName evidence="9">Uracil-DNA glycosylase-like domain-containing protein</fullName>
    </recommendedName>
</protein>
<dbReference type="AlphaFoldDB" id="A0AA38G9I4"/>
<dbReference type="InterPro" id="IPR039134">
    <property type="entry name" value="SMUG1"/>
</dbReference>
<comment type="subcellular location">
    <subcellularLocation>
        <location evidence="1">Nucleus</location>
    </subcellularLocation>
</comment>
<name>A0AA38G9I4_TAXCH</name>
<dbReference type="FunFam" id="3.40.470.10:FF:000005">
    <property type="entry name" value="Single-strand selective monofunctional uracil DNA glycosylase"/>
    <property type="match status" value="1"/>
</dbReference>
<evidence type="ECO:0000256" key="4">
    <source>
        <dbReference type="ARBA" id="ARBA00022801"/>
    </source>
</evidence>
<dbReference type="SUPFAM" id="SSF52141">
    <property type="entry name" value="Uracil-DNA glycosylase-like"/>
    <property type="match status" value="1"/>
</dbReference>
<evidence type="ECO:0000256" key="3">
    <source>
        <dbReference type="ARBA" id="ARBA00022763"/>
    </source>
</evidence>
<evidence type="ECO:0000256" key="8">
    <source>
        <dbReference type="SAM" id="MobiDB-lite"/>
    </source>
</evidence>
<evidence type="ECO:0000256" key="2">
    <source>
        <dbReference type="ARBA" id="ARBA00007889"/>
    </source>
</evidence>
<keyword evidence="5" id="KW-0238">DNA-binding</keyword>
<evidence type="ECO:0000256" key="5">
    <source>
        <dbReference type="ARBA" id="ARBA00023125"/>
    </source>
</evidence>
<evidence type="ECO:0000256" key="6">
    <source>
        <dbReference type="ARBA" id="ARBA00023204"/>
    </source>
</evidence>
<feature type="domain" description="Uracil-DNA glycosylase-like" evidence="9">
    <location>
        <begin position="86"/>
        <end position="226"/>
    </location>
</feature>
<keyword evidence="6" id="KW-0234">DNA repair</keyword>
<dbReference type="InterPro" id="IPR036895">
    <property type="entry name" value="Uracil-DNA_glycosylase-like_sf"/>
</dbReference>
<dbReference type="PANTHER" id="PTHR13235:SF2">
    <property type="entry name" value="SINGLE-STRAND SELECTIVE MONOFUNCTIONAL URACIL DNA GLYCOSYLASE"/>
    <property type="match status" value="1"/>
</dbReference>
<sequence length="228" mass="25875">MEGGQSMKRKRETQFSTSEVHEKEEENDGINSWIGGEIIMGACDLILGIEQELVQDLSSLNFGLPVAYVYNPLVYAWEMHEQYVRKYGGRRVEVLLVGMNPGPFGMAQTGVPFGDNIIVRDFLKISGKVDSPSATHPKRQIYGLDCPRREVSGQRLWGWAEKQFHCAEKFLNRFWIHNYCPLLFMEASGKNRTPDKLPANERELLETCCNKALIATINLIQPRLVVGV</sequence>
<evidence type="ECO:0000256" key="7">
    <source>
        <dbReference type="ARBA" id="ARBA00023242"/>
    </source>
</evidence>
<dbReference type="PANTHER" id="PTHR13235">
    <property type="entry name" value="SINGLE-STRAND SELECTIVE MONOFUNCTIONAL URACIL DNA GLYCOSYLASE"/>
    <property type="match status" value="1"/>
</dbReference>
<reference evidence="10 11" key="1">
    <citation type="journal article" date="2021" name="Nat. Plants">
        <title>The Taxus genome provides insights into paclitaxel biosynthesis.</title>
        <authorList>
            <person name="Xiong X."/>
            <person name="Gou J."/>
            <person name="Liao Q."/>
            <person name="Li Y."/>
            <person name="Zhou Q."/>
            <person name="Bi G."/>
            <person name="Li C."/>
            <person name="Du R."/>
            <person name="Wang X."/>
            <person name="Sun T."/>
            <person name="Guo L."/>
            <person name="Liang H."/>
            <person name="Lu P."/>
            <person name="Wu Y."/>
            <person name="Zhang Z."/>
            <person name="Ro D.K."/>
            <person name="Shang Y."/>
            <person name="Huang S."/>
            <person name="Yan J."/>
        </authorList>
    </citation>
    <scope>NUCLEOTIDE SEQUENCE [LARGE SCALE GENOMIC DNA]</scope>
    <source>
        <strain evidence="10">Ta-2019</strain>
    </source>
</reference>
<dbReference type="InterPro" id="IPR005122">
    <property type="entry name" value="Uracil-DNA_glycosylase-like"/>
</dbReference>
<evidence type="ECO:0000259" key="9">
    <source>
        <dbReference type="Pfam" id="PF03167"/>
    </source>
</evidence>
<dbReference type="CDD" id="cd19374">
    <property type="entry name" value="UDG-F3_SMUG1-like"/>
    <property type="match status" value="1"/>
</dbReference>
<dbReference type="OMA" id="EYLCIER"/>
<dbReference type="GO" id="GO:0005634">
    <property type="term" value="C:nucleus"/>
    <property type="evidence" value="ECO:0007669"/>
    <property type="project" value="UniProtKB-SubCell"/>
</dbReference>
<dbReference type="GO" id="GO:0003677">
    <property type="term" value="F:DNA binding"/>
    <property type="evidence" value="ECO:0007669"/>
    <property type="project" value="UniProtKB-KW"/>
</dbReference>
<accession>A0AA38G9I4</accession>
<evidence type="ECO:0000313" key="10">
    <source>
        <dbReference type="EMBL" id="KAH9318971.1"/>
    </source>
</evidence>
<feature type="region of interest" description="Disordered" evidence="8">
    <location>
        <begin position="1"/>
        <end position="27"/>
    </location>
</feature>
<organism evidence="10 11">
    <name type="scientific">Taxus chinensis</name>
    <name type="common">Chinese yew</name>
    <name type="synonym">Taxus wallichiana var. chinensis</name>
    <dbReference type="NCBI Taxonomy" id="29808"/>
    <lineage>
        <taxon>Eukaryota</taxon>
        <taxon>Viridiplantae</taxon>
        <taxon>Streptophyta</taxon>
        <taxon>Embryophyta</taxon>
        <taxon>Tracheophyta</taxon>
        <taxon>Spermatophyta</taxon>
        <taxon>Pinopsida</taxon>
        <taxon>Pinidae</taxon>
        <taxon>Conifers II</taxon>
        <taxon>Cupressales</taxon>
        <taxon>Taxaceae</taxon>
        <taxon>Taxus</taxon>
    </lineage>
</organism>
<proteinExistence type="inferred from homology"/>
<keyword evidence="11" id="KW-1185">Reference proteome</keyword>
<comment type="caution">
    <text evidence="10">The sequence shown here is derived from an EMBL/GenBank/DDBJ whole genome shotgun (WGS) entry which is preliminary data.</text>
</comment>
<keyword evidence="4" id="KW-0378">Hydrolase</keyword>
<dbReference type="GO" id="GO:0000703">
    <property type="term" value="F:oxidized pyrimidine nucleobase lesion DNA N-glycosylase activity"/>
    <property type="evidence" value="ECO:0007669"/>
    <property type="project" value="TreeGrafter"/>
</dbReference>
<dbReference type="Pfam" id="PF03167">
    <property type="entry name" value="UDG"/>
    <property type="match status" value="1"/>
</dbReference>
<comment type="similarity">
    <text evidence="2">Belongs to the uracil-DNA glycosylase (UDG) superfamily. SMUG1 family.</text>
</comment>
<dbReference type="GO" id="GO:0006284">
    <property type="term" value="P:base-excision repair"/>
    <property type="evidence" value="ECO:0007669"/>
    <property type="project" value="InterPro"/>
</dbReference>
<dbReference type="Proteomes" id="UP000824469">
    <property type="component" value="Unassembled WGS sequence"/>
</dbReference>
<keyword evidence="3" id="KW-0227">DNA damage</keyword>
<evidence type="ECO:0000256" key="1">
    <source>
        <dbReference type="ARBA" id="ARBA00004123"/>
    </source>
</evidence>
<dbReference type="EMBL" id="JAHRHJ020000004">
    <property type="protein sequence ID" value="KAH9318971.1"/>
    <property type="molecule type" value="Genomic_DNA"/>
</dbReference>